<dbReference type="SUPFAM" id="SSF49785">
    <property type="entry name" value="Galactose-binding domain-like"/>
    <property type="match status" value="1"/>
</dbReference>
<dbReference type="PANTHER" id="PTHR43730">
    <property type="entry name" value="BETA-MANNOSIDASE"/>
    <property type="match status" value="1"/>
</dbReference>
<dbReference type="Proteomes" id="UP001470230">
    <property type="component" value="Unassembled WGS sequence"/>
</dbReference>
<dbReference type="PANTHER" id="PTHR43730:SF1">
    <property type="entry name" value="BETA-MANNOSIDASE"/>
    <property type="match status" value="1"/>
</dbReference>
<evidence type="ECO:0000256" key="3">
    <source>
        <dbReference type="ARBA" id="ARBA00012754"/>
    </source>
</evidence>
<feature type="domain" description="Mannosidase Ig/CBM-like" evidence="9">
    <location>
        <begin position="702"/>
        <end position="789"/>
    </location>
</feature>
<gene>
    <name evidence="11" type="ORF">M9Y10_025631</name>
</gene>
<protein>
    <recommendedName>
        <fullName evidence="3">beta-mannosidase</fullName>
        <ecNumber evidence="3">3.2.1.25</ecNumber>
    </recommendedName>
</protein>
<dbReference type="InterPro" id="IPR041447">
    <property type="entry name" value="Mannosidase_ig"/>
</dbReference>
<dbReference type="InterPro" id="IPR013783">
    <property type="entry name" value="Ig-like_fold"/>
</dbReference>
<evidence type="ECO:0000259" key="10">
    <source>
        <dbReference type="Pfam" id="PF22666"/>
    </source>
</evidence>
<dbReference type="Pfam" id="PF17753">
    <property type="entry name" value="Ig_mannosidase"/>
    <property type="match status" value="1"/>
</dbReference>
<feature type="region of interest" description="Disordered" evidence="7">
    <location>
        <begin position="675"/>
        <end position="697"/>
    </location>
</feature>
<dbReference type="Gene3D" id="2.60.40.10">
    <property type="entry name" value="Immunoglobulins"/>
    <property type="match status" value="3"/>
</dbReference>
<evidence type="ECO:0000256" key="6">
    <source>
        <dbReference type="ARBA" id="ARBA00023295"/>
    </source>
</evidence>
<feature type="domain" description="Beta-mannosidase-like galactose-binding" evidence="10">
    <location>
        <begin position="17"/>
        <end position="178"/>
    </location>
</feature>
<keyword evidence="4" id="KW-0378">Hydrolase</keyword>
<dbReference type="SUPFAM" id="SSF51445">
    <property type="entry name" value="(Trans)glycosidases"/>
    <property type="match status" value="1"/>
</dbReference>
<evidence type="ECO:0000313" key="11">
    <source>
        <dbReference type="EMBL" id="KAK8842766.1"/>
    </source>
</evidence>
<dbReference type="InterPro" id="IPR050887">
    <property type="entry name" value="Beta-mannosidase_GH2"/>
</dbReference>
<sequence>MILDGIWTLICTARNFTNIPITIPGDVHTALLDAKLIPDPYYSTNERLVQWVSEVEWTIHRTFEVTKLSSFSAFILVLELVDTFATIYLNGKEVITTTSNFKFYRPDIYPYLREGTNNITILFHIAKKQASDRFFSNLPKSYPYSENNKIPFMNYIRSPQFHSGWDWGPCIIPSGIYKSIELIPIPKQGYDIVEVSVDQLYGDDDDITLSVDVDIQCYDETSEATTMLIRFDSIQNEAVIPKHQPGKFRYNVKFPTFGKDRWNTHEFGAQPLYALTVQLSERTISKKIGIRKLIVDTHDDDYGTTFQFILNGRTVNAKGADFIPIDSIPSRMTYDKTYQLIQDMVSSNMNIIRIWGGGYYLDYIFDICDELGVLVWQDLMFGCAQYPNTDEFHKEVEEELECQILRLKTHASLVLYCGDNEDYQAINWFSFTKEHKEWLRNEYITFNQFLKKNVEKNDPVRRFWPSSPCDGTYSYEGTWQSEKSGDMHYWEVWHGGQPFESFYTIKPRFCSEFGYQSYPSLPTVKTFAPEKEWNIYSDSFDNHQKNAAGNVLIKNMFSHYFNEPKSFIQQLYLSQVQQSVAIRMGCEYFRTLKPYTRGIIYWQINDCWPVTSWASIEYGGRWKQLQYHARRFFDPLMPTFYEDKNYSDIISKKSNSNGQLKQQLPESVFISDNEQESVLRSRRSHYNSRNRSRSPVRQESHKLKLFVVNDRPNVAKYNLNVKWYDFDGNVLDSWDLYHQSNSDTADVVWELDSSVFDDQRDRGFFRCVLTDEKSGEQKTNFFFATEYKNCDLRVANIKADVKNGINGGTTITLSTDVPAFFVHLESEKVRKFSDSSFLLMPNEKVTVTCDEAISIDDLTIYQLAEVGK</sequence>
<evidence type="ECO:0000256" key="4">
    <source>
        <dbReference type="ARBA" id="ARBA00022801"/>
    </source>
</evidence>
<organism evidence="11 12">
    <name type="scientific">Tritrichomonas musculus</name>
    <dbReference type="NCBI Taxonomy" id="1915356"/>
    <lineage>
        <taxon>Eukaryota</taxon>
        <taxon>Metamonada</taxon>
        <taxon>Parabasalia</taxon>
        <taxon>Tritrichomonadida</taxon>
        <taxon>Tritrichomonadidae</taxon>
        <taxon>Tritrichomonas</taxon>
    </lineage>
</organism>
<evidence type="ECO:0000256" key="1">
    <source>
        <dbReference type="ARBA" id="ARBA00000829"/>
    </source>
</evidence>
<dbReference type="EMBL" id="JAPFFF010000037">
    <property type="protein sequence ID" value="KAK8842766.1"/>
    <property type="molecule type" value="Genomic_DNA"/>
</dbReference>
<dbReference type="SUPFAM" id="SSF49303">
    <property type="entry name" value="beta-Galactosidase/glucuronidase domain"/>
    <property type="match status" value="3"/>
</dbReference>
<comment type="caution">
    <text evidence="11">The sequence shown here is derived from an EMBL/GenBank/DDBJ whole genome shotgun (WGS) entry which is preliminary data.</text>
</comment>
<comment type="catalytic activity">
    <reaction evidence="1">
        <text>Hydrolysis of terminal, non-reducing beta-D-mannose residues in beta-D-mannosides.</text>
        <dbReference type="EC" id="3.2.1.25"/>
    </reaction>
</comment>
<keyword evidence="6" id="KW-0326">Glycosidase</keyword>
<comment type="pathway">
    <text evidence="2">Glycan metabolism; N-glycan degradation.</text>
</comment>
<dbReference type="EC" id="3.2.1.25" evidence="3"/>
<dbReference type="InterPro" id="IPR036156">
    <property type="entry name" value="Beta-gal/glucu_dom_sf"/>
</dbReference>
<dbReference type="InterPro" id="IPR041625">
    <property type="entry name" value="Beta-mannosidase_Ig"/>
</dbReference>
<reference evidence="11 12" key="1">
    <citation type="submission" date="2024-04" db="EMBL/GenBank/DDBJ databases">
        <title>Tritrichomonas musculus Genome.</title>
        <authorList>
            <person name="Alves-Ferreira E."/>
            <person name="Grigg M."/>
            <person name="Lorenzi H."/>
            <person name="Galac M."/>
        </authorList>
    </citation>
    <scope>NUCLEOTIDE SEQUENCE [LARGE SCALE GENOMIC DNA]</scope>
    <source>
        <strain evidence="11 12">EAF2021</strain>
    </source>
</reference>
<dbReference type="InterPro" id="IPR054593">
    <property type="entry name" value="Beta-mannosidase-like_N2"/>
</dbReference>
<keyword evidence="5" id="KW-0325">Glycoprotein</keyword>
<proteinExistence type="predicted"/>
<feature type="compositionally biased region" description="Basic residues" evidence="7">
    <location>
        <begin position="680"/>
        <end position="694"/>
    </location>
</feature>
<dbReference type="Gene3D" id="3.20.20.80">
    <property type="entry name" value="Glycosidases"/>
    <property type="match status" value="1"/>
</dbReference>
<evidence type="ECO:0000256" key="2">
    <source>
        <dbReference type="ARBA" id="ARBA00004740"/>
    </source>
</evidence>
<dbReference type="InterPro" id="IPR008979">
    <property type="entry name" value="Galactose-bd-like_sf"/>
</dbReference>
<evidence type="ECO:0000259" key="8">
    <source>
        <dbReference type="Pfam" id="PF17753"/>
    </source>
</evidence>
<feature type="domain" description="Beta-mannosidase Ig-fold" evidence="8">
    <location>
        <begin position="795"/>
        <end position="851"/>
    </location>
</feature>
<evidence type="ECO:0000256" key="7">
    <source>
        <dbReference type="SAM" id="MobiDB-lite"/>
    </source>
</evidence>
<keyword evidence="12" id="KW-1185">Reference proteome</keyword>
<dbReference type="Pfam" id="PF22666">
    <property type="entry name" value="Glyco_hydro_2_N2"/>
    <property type="match status" value="1"/>
</dbReference>
<dbReference type="Gene3D" id="2.60.120.260">
    <property type="entry name" value="Galactose-binding domain-like"/>
    <property type="match status" value="1"/>
</dbReference>
<dbReference type="InterPro" id="IPR017853">
    <property type="entry name" value="GH"/>
</dbReference>
<evidence type="ECO:0000256" key="5">
    <source>
        <dbReference type="ARBA" id="ARBA00023180"/>
    </source>
</evidence>
<accession>A0ABR2HA74</accession>
<dbReference type="Pfam" id="PF17786">
    <property type="entry name" value="Mannosidase_ig"/>
    <property type="match status" value="1"/>
</dbReference>
<name>A0ABR2HA74_9EUKA</name>
<evidence type="ECO:0000313" key="12">
    <source>
        <dbReference type="Proteomes" id="UP001470230"/>
    </source>
</evidence>
<evidence type="ECO:0000259" key="9">
    <source>
        <dbReference type="Pfam" id="PF17786"/>
    </source>
</evidence>